<keyword evidence="10" id="KW-1185">Reference proteome</keyword>
<dbReference type="SMART" id="SM00088">
    <property type="entry name" value="PINT"/>
    <property type="match status" value="1"/>
</dbReference>
<protein>
    <recommendedName>
        <fullName evidence="4">COP9 signalosome complex subunit 3</fullName>
    </recommendedName>
</protein>
<dbReference type="Proteomes" id="UP000789831">
    <property type="component" value="Unassembled WGS sequence"/>
</dbReference>
<gene>
    <name evidence="9" type="ORF">AGERDE_LOCUS2940</name>
</gene>
<dbReference type="InterPro" id="IPR050756">
    <property type="entry name" value="CSN3"/>
</dbReference>
<dbReference type="InterPro" id="IPR055089">
    <property type="entry name" value="COP9_N"/>
</dbReference>
<sequence length="456" mass="51850">MPSQQLPNTIEDLLNSFSHTDATSDQVTKQLLPILRQLPSTFFTQWIGDHRDPLDSLNVTRNSLVYAYILDARCRVDRPEVPRLLSRIFEFLDKFDQQQMQHAPEKLLAIAQDLSKLATQFGNNIITFKPLANTIIKFAPSRNHLTNLHQFFLKECLLSKFYTQALPILEQDITEIEHQLMGINYLDHLLYHYYGGMVYIGLKNYDRALYFFRLVISAPAVVTSAVQLEAYKKYVLVSLYLYGKIIPLPKYTSGVVIRAVKNYCQPYQDFAAAFESLNVKRVRNELQKCTDIFKKDKNLGLARQSLEAIFRQKIQQLTQTYLTLSLADIADAVGLEGPNASSIAEDYILRMIETREIFATISHSHQNGMVSFQDNPDRYNTSLTITKIEEHIAQAASVNQRVIKTDHLVACSKEYLSKQHLALSGGMPGGLGLADEADFLGSGNYEPFIDEGRFFG</sequence>
<dbReference type="GO" id="GO:0005737">
    <property type="term" value="C:cytoplasm"/>
    <property type="evidence" value="ECO:0007669"/>
    <property type="project" value="UniProtKB-SubCell"/>
</dbReference>
<evidence type="ECO:0000256" key="7">
    <source>
        <dbReference type="ARBA" id="ARBA00023242"/>
    </source>
</evidence>
<organism evidence="9 10">
    <name type="scientific">Ambispora gerdemannii</name>
    <dbReference type="NCBI Taxonomy" id="144530"/>
    <lineage>
        <taxon>Eukaryota</taxon>
        <taxon>Fungi</taxon>
        <taxon>Fungi incertae sedis</taxon>
        <taxon>Mucoromycota</taxon>
        <taxon>Glomeromycotina</taxon>
        <taxon>Glomeromycetes</taxon>
        <taxon>Archaeosporales</taxon>
        <taxon>Ambisporaceae</taxon>
        <taxon>Ambispora</taxon>
    </lineage>
</organism>
<evidence type="ECO:0000256" key="4">
    <source>
        <dbReference type="ARBA" id="ARBA00014878"/>
    </source>
</evidence>
<accession>A0A9N8W997</accession>
<keyword evidence="7" id="KW-0539">Nucleus</keyword>
<dbReference type="InterPro" id="IPR036390">
    <property type="entry name" value="WH_DNA-bd_sf"/>
</dbReference>
<evidence type="ECO:0000256" key="3">
    <source>
        <dbReference type="ARBA" id="ARBA00007084"/>
    </source>
</evidence>
<evidence type="ECO:0000256" key="1">
    <source>
        <dbReference type="ARBA" id="ARBA00004123"/>
    </source>
</evidence>
<dbReference type="InterPro" id="IPR000717">
    <property type="entry name" value="PCI_dom"/>
</dbReference>
<comment type="caution">
    <text evidence="9">The sequence shown here is derived from an EMBL/GenBank/DDBJ whole genome shotgun (WGS) entry which is preliminary data.</text>
</comment>
<name>A0A9N8W997_9GLOM</name>
<evidence type="ECO:0000259" key="8">
    <source>
        <dbReference type="PROSITE" id="PS50250"/>
    </source>
</evidence>
<dbReference type="AlphaFoldDB" id="A0A9N8W997"/>
<dbReference type="EMBL" id="CAJVPL010000262">
    <property type="protein sequence ID" value="CAG8475167.1"/>
    <property type="molecule type" value="Genomic_DNA"/>
</dbReference>
<dbReference type="Pfam" id="PF01399">
    <property type="entry name" value="PCI"/>
    <property type="match status" value="1"/>
</dbReference>
<proteinExistence type="inferred from homology"/>
<keyword evidence="5" id="KW-0963">Cytoplasm</keyword>
<dbReference type="OrthoDB" id="29061at2759"/>
<dbReference type="GO" id="GO:0008180">
    <property type="term" value="C:COP9 signalosome"/>
    <property type="evidence" value="ECO:0007669"/>
    <property type="project" value="UniProtKB-KW"/>
</dbReference>
<evidence type="ECO:0000313" key="9">
    <source>
        <dbReference type="EMBL" id="CAG8475167.1"/>
    </source>
</evidence>
<feature type="domain" description="PCI" evidence="8">
    <location>
        <begin position="207"/>
        <end position="375"/>
    </location>
</feature>
<reference evidence="9" key="1">
    <citation type="submission" date="2021-06" db="EMBL/GenBank/DDBJ databases">
        <authorList>
            <person name="Kallberg Y."/>
            <person name="Tangrot J."/>
            <person name="Rosling A."/>
        </authorList>
    </citation>
    <scope>NUCLEOTIDE SEQUENCE</scope>
    <source>
        <strain evidence="9">MT106</strain>
    </source>
</reference>
<dbReference type="SUPFAM" id="SSF46785">
    <property type="entry name" value="Winged helix' DNA-binding domain"/>
    <property type="match status" value="1"/>
</dbReference>
<evidence type="ECO:0000313" key="10">
    <source>
        <dbReference type="Proteomes" id="UP000789831"/>
    </source>
</evidence>
<dbReference type="Pfam" id="PF22788">
    <property type="entry name" value="COP9_hel_rpt"/>
    <property type="match status" value="1"/>
</dbReference>
<evidence type="ECO:0000256" key="6">
    <source>
        <dbReference type="ARBA" id="ARBA00022790"/>
    </source>
</evidence>
<dbReference type="PANTHER" id="PTHR10758">
    <property type="entry name" value="26S PROTEASOME NON-ATPASE REGULATORY SUBUNIT 3/COP9 SIGNALOSOME COMPLEX SUBUNIT 3"/>
    <property type="match status" value="1"/>
</dbReference>
<evidence type="ECO:0000256" key="5">
    <source>
        <dbReference type="ARBA" id="ARBA00022490"/>
    </source>
</evidence>
<dbReference type="PROSITE" id="PS50250">
    <property type="entry name" value="PCI"/>
    <property type="match status" value="1"/>
</dbReference>
<dbReference type="PANTHER" id="PTHR10758:SF1">
    <property type="entry name" value="COP9 SIGNALOSOME COMPLEX SUBUNIT 3"/>
    <property type="match status" value="1"/>
</dbReference>
<dbReference type="GO" id="GO:0006511">
    <property type="term" value="P:ubiquitin-dependent protein catabolic process"/>
    <property type="evidence" value="ECO:0007669"/>
    <property type="project" value="TreeGrafter"/>
</dbReference>
<comment type="similarity">
    <text evidence="3">Belongs to the CSN3 family.</text>
</comment>
<comment type="subcellular location">
    <subcellularLocation>
        <location evidence="2">Cytoplasm</location>
    </subcellularLocation>
    <subcellularLocation>
        <location evidence="1">Nucleus</location>
    </subcellularLocation>
</comment>
<evidence type="ECO:0000256" key="2">
    <source>
        <dbReference type="ARBA" id="ARBA00004496"/>
    </source>
</evidence>
<keyword evidence="6" id="KW-0736">Signalosome</keyword>